<dbReference type="Proteomes" id="UP000327030">
    <property type="component" value="Chromosome 1"/>
</dbReference>
<evidence type="ECO:0000313" key="2">
    <source>
        <dbReference type="Proteomes" id="UP000327030"/>
    </source>
</evidence>
<gene>
    <name evidence="1" type="ORF">FXF36_09710</name>
</gene>
<reference evidence="2" key="1">
    <citation type="submission" date="2019-08" db="EMBL/GenBank/DDBJ databases">
        <title>Complete Genome Sequence of the Polysaccharide-Degrading Rumen Bacterium Pseudobutyrivibrio xylanivorans MA3014.</title>
        <authorList>
            <person name="Palevich N."/>
            <person name="Maclean P.H."/>
            <person name="Kelly W.J."/>
            <person name="Leahy S.C."/>
            <person name="Rakonjac J."/>
            <person name="Attwood G.T."/>
        </authorList>
    </citation>
    <scope>NUCLEOTIDE SEQUENCE [LARGE SCALE GENOMIC DNA]</scope>
    <source>
        <strain evidence="2">MA3014</strain>
    </source>
</reference>
<protein>
    <submittedName>
        <fullName evidence="1">Uncharacterized protein</fullName>
    </submittedName>
</protein>
<name>A0A5P6VR83_PSEXY</name>
<dbReference type="AlphaFoldDB" id="A0A5P6VR83"/>
<proteinExistence type="predicted"/>
<dbReference type="RefSeq" id="WP_151623595.1">
    <property type="nucleotide sequence ID" value="NZ_CP043028.1"/>
</dbReference>
<accession>A0A5P6VR83</accession>
<evidence type="ECO:0000313" key="1">
    <source>
        <dbReference type="EMBL" id="QFJ55117.1"/>
    </source>
</evidence>
<sequence length="162" mass="18583">MSKEFNEALGNFITDFAGGGAVRHLADSGLSVSEIVSRLDYPLPKEKVASMVWEHYVNTGVICLSEPKSTVEKISYVKEQDSFGKTSMRRVVEIIDISDVKYVKLDFGKRIYQNKAEFEKSLAELSARDRDYILDMPWPLTDVYHILDERMKRIKRSLPELC</sequence>
<dbReference type="OrthoDB" id="2044276at2"/>
<dbReference type="KEGG" id="pxv:FXF36_09710"/>
<dbReference type="EMBL" id="CP043028">
    <property type="protein sequence ID" value="QFJ55117.1"/>
    <property type="molecule type" value="Genomic_DNA"/>
</dbReference>
<organism evidence="1 2">
    <name type="scientific">Pseudobutyrivibrio xylanivorans</name>
    <dbReference type="NCBI Taxonomy" id="185007"/>
    <lineage>
        <taxon>Bacteria</taxon>
        <taxon>Bacillati</taxon>
        <taxon>Bacillota</taxon>
        <taxon>Clostridia</taxon>
        <taxon>Lachnospirales</taxon>
        <taxon>Lachnospiraceae</taxon>
        <taxon>Pseudobutyrivibrio</taxon>
    </lineage>
</organism>